<keyword evidence="5" id="KW-0479">Metal-binding</keyword>
<accession>A0A495JDG5</accession>
<dbReference type="GO" id="GO:0046872">
    <property type="term" value="F:metal ion binding"/>
    <property type="evidence" value="ECO:0007669"/>
    <property type="project" value="UniProtKB-KW"/>
</dbReference>
<dbReference type="PANTHER" id="PTHR45723">
    <property type="entry name" value="SERINE/THREONINE-PROTEIN KINASE RIO1"/>
    <property type="match status" value="1"/>
</dbReference>
<evidence type="ECO:0000256" key="5">
    <source>
        <dbReference type="ARBA" id="ARBA00022723"/>
    </source>
</evidence>
<name>A0A495JDG5_9ACTN</name>
<dbReference type="SUPFAM" id="SSF56112">
    <property type="entry name" value="Protein kinase-like (PK-like)"/>
    <property type="match status" value="1"/>
</dbReference>
<dbReference type="GO" id="GO:0004674">
    <property type="term" value="F:protein serine/threonine kinase activity"/>
    <property type="evidence" value="ECO:0007669"/>
    <property type="project" value="UniProtKB-KW"/>
</dbReference>
<keyword evidence="15" id="KW-1185">Reference proteome</keyword>
<proteinExistence type="inferred from homology"/>
<evidence type="ECO:0000256" key="1">
    <source>
        <dbReference type="ARBA" id="ARBA00009196"/>
    </source>
</evidence>
<evidence type="ECO:0000256" key="11">
    <source>
        <dbReference type="ARBA" id="ARBA00048679"/>
    </source>
</evidence>
<evidence type="ECO:0000256" key="6">
    <source>
        <dbReference type="ARBA" id="ARBA00022741"/>
    </source>
</evidence>
<keyword evidence="4" id="KW-0808">Transferase</keyword>
<dbReference type="Gene3D" id="3.30.200.20">
    <property type="entry name" value="Phosphorylase Kinase, domain 1"/>
    <property type="match status" value="1"/>
</dbReference>
<keyword evidence="9" id="KW-0460">Magnesium</keyword>
<dbReference type="InterPro" id="IPR018934">
    <property type="entry name" value="RIO_dom"/>
</dbReference>
<protein>
    <recommendedName>
        <fullName evidence="2">non-specific serine/threonine protein kinase</fullName>
        <ecNumber evidence="2">2.7.11.1</ecNumber>
    </recommendedName>
</protein>
<evidence type="ECO:0000313" key="14">
    <source>
        <dbReference type="EMBL" id="RKR86955.1"/>
    </source>
</evidence>
<dbReference type="InterPro" id="IPR051272">
    <property type="entry name" value="RIO-type_Ser/Thr_kinase"/>
</dbReference>
<evidence type="ECO:0000256" key="3">
    <source>
        <dbReference type="ARBA" id="ARBA00022527"/>
    </source>
</evidence>
<evidence type="ECO:0000259" key="13">
    <source>
        <dbReference type="SMART" id="SM00090"/>
    </source>
</evidence>
<organism evidence="14 15">
    <name type="scientific">Micromonospora pisi</name>
    <dbReference type="NCBI Taxonomy" id="589240"/>
    <lineage>
        <taxon>Bacteria</taxon>
        <taxon>Bacillati</taxon>
        <taxon>Actinomycetota</taxon>
        <taxon>Actinomycetes</taxon>
        <taxon>Micromonosporales</taxon>
        <taxon>Micromonosporaceae</taxon>
        <taxon>Micromonospora</taxon>
    </lineage>
</organism>
<keyword evidence="8" id="KW-0067">ATP-binding</keyword>
<keyword evidence="7 14" id="KW-0418">Kinase</keyword>
<dbReference type="GO" id="GO:0005524">
    <property type="term" value="F:ATP binding"/>
    <property type="evidence" value="ECO:0007669"/>
    <property type="project" value="UniProtKB-KW"/>
</dbReference>
<comment type="catalytic activity">
    <reaction evidence="11">
        <text>L-seryl-[protein] + ATP = O-phospho-L-seryl-[protein] + ADP + H(+)</text>
        <dbReference type="Rhea" id="RHEA:17989"/>
        <dbReference type="Rhea" id="RHEA-COMP:9863"/>
        <dbReference type="Rhea" id="RHEA-COMP:11604"/>
        <dbReference type="ChEBI" id="CHEBI:15378"/>
        <dbReference type="ChEBI" id="CHEBI:29999"/>
        <dbReference type="ChEBI" id="CHEBI:30616"/>
        <dbReference type="ChEBI" id="CHEBI:83421"/>
        <dbReference type="ChEBI" id="CHEBI:456216"/>
        <dbReference type="EC" id="2.7.11.1"/>
    </reaction>
</comment>
<reference evidence="14 15" key="1">
    <citation type="submission" date="2018-10" db="EMBL/GenBank/DDBJ databases">
        <title>Sequencing the genomes of 1000 actinobacteria strains.</title>
        <authorList>
            <person name="Klenk H.-P."/>
        </authorList>
    </citation>
    <scope>NUCLEOTIDE SEQUENCE [LARGE SCALE GENOMIC DNA]</scope>
    <source>
        <strain evidence="14 15">DSM 45175</strain>
    </source>
</reference>
<evidence type="ECO:0000256" key="2">
    <source>
        <dbReference type="ARBA" id="ARBA00012513"/>
    </source>
</evidence>
<feature type="domain" description="RIO kinase" evidence="13">
    <location>
        <begin position="47"/>
        <end position="306"/>
    </location>
</feature>
<feature type="region of interest" description="Disordered" evidence="12">
    <location>
        <begin position="1"/>
        <end position="46"/>
    </location>
</feature>
<evidence type="ECO:0000256" key="7">
    <source>
        <dbReference type="ARBA" id="ARBA00022777"/>
    </source>
</evidence>
<dbReference type="RefSeq" id="WP_121155368.1">
    <property type="nucleotide sequence ID" value="NZ_RBKT01000001.1"/>
</dbReference>
<dbReference type="Pfam" id="PF01163">
    <property type="entry name" value="RIO1"/>
    <property type="match status" value="1"/>
</dbReference>
<evidence type="ECO:0000313" key="15">
    <source>
        <dbReference type="Proteomes" id="UP000277671"/>
    </source>
</evidence>
<keyword evidence="6" id="KW-0547">Nucleotide-binding</keyword>
<dbReference type="Gene3D" id="1.10.510.10">
    <property type="entry name" value="Transferase(Phosphotransferase) domain 1"/>
    <property type="match status" value="1"/>
</dbReference>
<evidence type="ECO:0000256" key="12">
    <source>
        <dbReference type="SAM" id="MobiDB-lite"/>
    </source>
</evidence>
<dbReference type="OrthoDB" id="9795258at2"/>
<comment type="catalytic activity">
    <reaction evidence="10">
        <text>L-threonyl-[protein] + ATP = O-phospho-L-threonyl-[protein] + ADP + H(+)</text>
        <dbReference type="Rhea" id="RHEA:46608"/>
        <dbReference type="Rhea" id="RHEA-COMP:11060"/>
        <dbReference type="Rhea" id="RHEA-COMP:11605"/>
        <dbReference type="ChEBI" id="CHEBI:15378"/>
        <dbReference type="ChEBI" id="CHEBI:30013"/>
        <dbReference type="ChEBI" id="CHEBI:30616"/>
        <dbReference type="ChEBI" id="CHEBI:61977"/>
        <dbReference type="ChEBI" id="CHEBI:456216"/>
        <dbReference type="EC" id="2.7.11.1"/>
    </reaction>
</comment>
<evidence type="ECO:0000256" key="8">
    <source>
        <dbReference type="ARBA" id="ARBA00022840"/>
    </source>
</evidence>
<keyword evidence="3" id="KW-0723">Serine/threonine-protein kinase</keyword>
<comment type="caution">
    <text evidence="14">The sequence shown here is derived from an EMBL/GenBank/DDBJ whole genome shotgun (WGS) entry which is preliminary data.</text>
</comment>
<dbReference type="Proteomes" id="UP000277671">
    <property type="component" value="Unassembled WGS sequence"/>
</dbReference>
<comment type="similarity">
    <text evidence="1">Belongs to the protein kinase superfamily. RIO-type Ser/Thr kinase family.</text>
</comment>
<evidence type="ECO:0000256" key="9">
    <source>
        <dbReference type="ARBA" id="ARBA00022842"/>
    </source>
</evidence>
<gene>
    <name evidence="14" type="ORF">BDK92_1227</name>
</gene>
<dbReference type="SMART" id="SM00090">
    <property type="entry name" value="RIO"/>
    <property type="match status" value="1"/>
</dbReference>
<dbReference type="InterPro" id="IPR000687">
    <property type="entry name" value="RIO_kinase"/>
</dbReference>
<dbReference type="AlphaFoldDB" id="A0A495JDG5"/>
<evidence type="ECO:0000256" key="10">
    <source>
        <dbReference type="ARBA" id="ARBA00047899"/>
    </source>
</evidence>
<sequence>MREYDNVPSARERRNRRFDDDEPQFLKRPRHATPAGFNTNTDTDAPEIGDRWSSWDLAVHGPTPYPDWLVTELAAVDTELGVLKTGKEADVHLVRRQVPGTDRSCLLAAKRYRDAEHRLFHRDAGYLEGRRVRRSRENRAMEGRTAFGRQMIAGQWAAAEFDALVRLWQVSQELGSIAVPYPVQLVGTELMLEFVGDIEEGQAAPRLAQVRPEAVELRSLWSQLLDALTVLARAGLAHGDLSPYNLLVHEGRLVLIDLPQVVDVVANPQGQEFLARDVRVVSNWFAARGLPGELIDPDGLTRRLLGEAGVR</sequence>
<dbReference type="EC" id="2.7.11.1" evidence="2"/>
<dbReference type="EMBL" id="RBKT01000001">
    <property type="protein sequence ID" value="RKR86955.1"/>
    <property type="molecule type" value="Genomic_DNA"/>
</dbReference>
<evidence type="ECO:0000256" key="4">
    <source>
        <dbReference type="ARBA" id="ARBA00022679"/>
    </source>
</evidence>
<dbReference type="InterPro" id="IPR011009">
    <property type="entry name" value="Kinase-like_dom_sf"/>
</dbReference>